<organism evidence="1 2">
    <name type="scientific">Collimonas pratensis</name>
    <dbReference type="NCBI Taxonomy" id="279113"/>
    <lineage>
        <taxon>Bacteria</taxon>
        <taxon>Pseudomonadati</taxon>
        <taxon>Pseudomonadota</taxon>
        <taxon>Betaproteobacteria</taxon>
        <taxon>Burkholderiales</taxon>
        <taxon>Oxalobacteraceae</taxon>
        <taxon>Collimonas</taxon>
    </lineage>
</organism>
<dbReference type="KEGG" id="cpra:CPter91_2883"/>
<accession>A0A127Q596</accession>
<evidence type="ECO:0000313" key="1">
    <source>
        <dbReference type="EMBL" id="AMP05229.1"/>
    </source>
</evidence>
<dbReference type="EMBL" id="CP013234">
    <property type="protein sequence ID" value="AMP05229.1"/>
    <property type="molecule type" value="Genomic_DNA"/>
</dbReference>
<dbReference type="AlphaFoldDB" id="A0A127Q596"/>
<dbReference type="Proteomes" id="UP000074561">
    <property type="component" value="Chromosome"/>
</dbReference>
<gene>
    <name evidence="1" type="ORF">CPter91_2883</name>
</gene>
<dbReference type="PATRIC" id="fig|279113.9.peg.2846"/>
<protein>
    <submittedName>
        <fullName evidence="1">Uncharacterized protein</fullName>
    </submittedName>
</protein>
<evidence type="ECO:0000313" key="2">
    <source>
        <dbReference type="Proteomes" id="UP000074561"/>
    </source>
</evidence>
<reference evidence="1 2" key="1">
    <citation type="submission" date="2015-11" db="EMBL/GenBank/DDBJ databases">
        <title>Exploring the genomic traits of fungus-feeding bacterial genus Collimonas.</title>
        <authorList>
            <person name="Song C."/>
            <person name="Schmidt R."/>
            <person name="de Jager V."/>
            <person name="Krzyzanowska D."/>
            <person name="Jongedijk E."/>
            <person name="Cankar K."/>
            <person name="Beekwilder J."/>
            <person name="van Veen A."/>
            <person name="de Boer W."/>
            <person name="van Veen J.A."/>
            <person name="Garbeva P."/>
        </authorList>
    </citation>
    <scope>NUCLEOTIDE SEQUENCE [LARGE SCALE GENOMIC DNA]</scope>
    <source>
        <strain evidence="1 2">Ter91</strain>
    </source>
</reference>
<proteinExistence type="predicted"/>
<dbReference type="STRING" id="279113.CPter91_2883"/>
<name>A0A127Q596_9BURK</name>
<sequence>MVAAMRKTAFISVKHLAEKELLRYELLMQIADEKTIFRWLPSAPGFASVALLDPSVFNPREALPSNCIRIWVSASPDHHSAKGDMILPANFRLPDLINVLDRAALRILDMKPDKVGPDNSSDPLFQSTYRISRWISLEHDFSTVNFQKILAVMTKQAIDWQWLLVYGGLSERDAYLFLDELRRNDVLVELSKLPVPQELAQKLYPEQKESGVGFFVKKITQWLGRTRSQELEITR</sequence>